<organism evidence="2 3">
    <name type="scientific">Arachidicoccus soli</name>
    <dbReference type="NCBI Taxonomy" id="2341117"/>
    <lineage>
        <taxon>Bacteria</taxon>
        <taxon>Pseudomonadati</taxon>
        <taxon>Bacteroidota</taxon>
        <taxon>Chitinophagia</taxon>
        <taxon>Chitinophagales</taxon>
        <taxon>Chitinophagaceae</taxon>
        <taxon>Arachidicoccus</taxon>
    </lineage>
</organism>
<dbReference type="Pfam" id="PF01381">
    <property type="entry name" value="HTH_3"/>
    <property type="match status" value="1"/>
</dbReference>
<dbReference type="PROSITE" id="PS50943">
    <property type="entry name" value="HTH_CROC1"/>
    <property type="match status" value="1"/>
</dbReference>
<name>A0A386HUG0_9BACT</name>
<proteinExistence type="predicted"/>
<evidence type="ECO:0000313" key="2">
    <source>
        <dbReference type="EMBL" id="AYD49016.1"/>
    </source>
</evidence>
<dbReference type="Proteomes" id="UP000266118">
    <property type="component" value="Chromosome"/>
</dbReference>
<dbReference type="Gene3D" id="1.10.260.40">
    <property type="entry name" value="lambda repressor-like DNA-binding domains"/>
    <property type="match status" value="1"/>
</dbReference>
<dbReference type="InterPro" id="IPR010982">
    <property type="entry name" value="Lambda_DNA-bd_dom_sf"/>
</dbReference>
<accession>A0A386HUG0</accession>
<protein>
    <submittedName>
        <fullName evidence="2">Helix-turn-helix domain-containing protein</fullName>
    </submittedName>
</protein>
<keyword evidence="3" id="KW-1185">Reference proteome</keyword>
<dbReference type="EMBL" id="CP032489">
    <property type="protein sequence ID" value="AYD49016.1"/>
    <property type="molecule type" value="Genomic_DNA"/>
</dbReference>
<evidence type="ECO:0000313" key="3">
    <source>
        <dbReference type="Proteomes" id="UP000266118"/>
    </source>
</evidence>
<dbReference type="Pfam" id="PF21956">
    <property type="entry name" value="DUF6922"/>
    <property type="match status" value="1"/>
</dbReference>
<dbReference type="AlphaFoldDB" id="A0A386HUG0"/>
<dbReference type="SUPFAM" id="SSF47413">
    <property type="entry name" value="lambda repressor-like DNA-binding domains"/>
    <property type="match status" value="1"/>
</dbReference>
<dbReference type="GO" id="GO:0003677">
    <property type="term" value="F:DNA binding"/>
    <property type="evidence" value="ECO:0007669"/>
    <property type="project" value="InterPro"/>
</dbReference>
<dbReference type="KEGG" id="ark:D6B99_16185"/>
<dbReference type="SMART" id="SM00530">
    <property type="entry name" value="HTH_XRE"/>
    <property type="match status" value="1"/>
</dbReference>
<dbReference type="OrthoDB" id="1364214at2"/>
<evidence type="ECO:0000259" key="1">
    <source>
        <dbReference type="PROSITE" id="PS50943"/>
    </source>
</evidence>
<dbReference type="InterPro" id="IPR001387">
    <property type="entry name" value="Cro/C1-type_HTH"/>
</dbReference>
<dbReference type="RefSeq" id="WP_119990317.1">
    <property type="nucleotide sequence ID" value="NZ_CP032489.1"/>
</dbReference>
<dbReference type="InterPro" id="IPR053830">
    <property type="entry name" value="DUF6922"/>
</dbReference>
<dbReference type="CDD" id="cd00093">
    <property type="entry name" value="HTH_XRE"/>
    <property type="match status" value="1"/>
</dbReference>
<feature type="domain" description="HTH cro/C1-type" evidence="1">
    <location>
        <begin position="17"/>
        <end position="71"/>
    </location>
</feature>
<reference evidence="2 3" key="1">
    <citation type="submission" date="2018-09" db="EMBL/GenBank/DDBJ databases">
        <title>Arachidicoccus sp. nov., a bacterium isolated from soil.</title>
        <authorList>
            <person name="Weon H.-Y."/>
            <person name="Kwon S.-W."/>
            <person name="Lee S.A."/>
        </authorList>
    </citation>
    <scope>NUCLEOTIDE SEQUENCE [LARGE SCALE GENOMIC DNA]</scope>
    <source>
        <strain evidence="2 3">KIS59-12</strain>
    </source>
</reference>
<gene>
    <name evidence="2" type="ORF">D6B99_16185</name>
</gene>
<sequence length="151" mass="17767">MKTDFEIAKGIHPGLILERELRQRNMPQGQFALSIDEYPQTINAIINGKRSMNTKLAMRIEEALEIKEGSLMTLQIFYEIKEEKKKLSKKKHPALSKFRPAVFWDTNIESIDWNKQKKTVVKRVFEYGNFTEKKEVLNYYGRDTIRKILTA</sequence>